<sequence length="298" mass="32449">MSLPGRFLTVIRGWSLPLSISSVTLGTTAAATTQRGSAWLYLLVVFGVCLFHACANTFNDYFDLKYGVDTPEAPTAIYRAHGVFAGLIAPKALFYLSIILLTIALLIGAALAILRTAYLWPLIILGLFLNLFYTALPGHALKYTALGEPAVFLAFGPVIMEGSFAVQTGYLSWNVFLLSLPVGILVALVLFANNLRDREFDSCKKIKTLATLLGPRAGMKTFIALAYLPYMITGAYVGMKILDWPGLFVLFSLPTTVRTVRSFSQNIPVAADAMASETALSFNFFLLISLIINILIKI</sequence>
<gene>
    <name evidence="10" type="ORF">BU251_03975</name>
</gene>
<feature type="transmembrane region" description="Helical" evidence="9">
    <location>
        <begin position="278"/>
        <end position="296"/>
    </location>
</feature>
<evidence type="ECO:0000256" key="5">
    <source>
        <dbReference type="ARBA" id="ARBA00022679"/>
    </source>
</evidence>
<evidence type="ECO:0000256" key="3">
    <source>
        <dbReference type="ARBA" id="ARBA00022428"/>
    </source>
</evidence>
<evidence type="ECO:0000313" key="11">
    <source>
        <dbReference type="Proteomes" id="UP000287243"/>
    </source>
</evidence>
<evidence type="ECO:0000256" key="8">
    <source>
        <dbReference type="ARBA" id="ARBA00023136"/>
    </source>
</evidence>
<protein>
    <submittedName>
        <fullName evidence="10">UbiA prenyltransferase</fullName>
    </submittedName>
</protein>
<comment type="subcellular location">
    <subcellularLocation>
        <location evidence="1">Membrane</location>
        <topology evidence="1">Multi-pass membrane protein</topology>
    </subcellularLocation>
</comment>
<keyword evidence="8 9" id="KW-0472">Membrane</keyword>
<dbReference type="Proteomes" id="UP000287243">
    <property type="component" value="Chromosome"/>
</dbReference>
<dbReference type="PANTHER" id="PTHR13929:SF0">
    <property type="entry name" value="UBIA PRENYLTRANSFERASE DOMAIN-CONTAINING PROTEIN 1"/>
    <property type="match status" value="1"/>
</dbReference>
<name>A0A410P4N7_VELA1</name>
<accession>A0A410P4N7</accession>
<dbReference type="OrthoDB" id="9767568at2"/>
<dbReference type="InterPro" id="IPR026046">
    <property type="entry name" value="UBIAD1"/>
</dbReference>
<dbReference type="PANTHER" id="PTHR13929">
    <property type="entry name" value="1,4-DIHYDROXY-2-NAPHTHOATE OCTAPRENYLTRANSFERASE"/>
    <property type="match status" value="1"/>
</dbReference>
<dbReference type="CDD" id="cd13962">
    <property type="entry name" value="PT_UbiA_UBIAD1"/>
    <property type="match status" value="1"/>
</dbReference>
<feature type="transmembrane region" description="Helical" evidence="9">
    <location>
        <begin position="176"/>
        <end position="196"/>
    </location>
</feature>
<dbReference type="KEGG" id="vai:BU251_03975"/>
<dbReference type="PIRSF" id="PIRSF005355">
    <property type="entry name" value="UBIAD1"/>
    <property type="match status" value="1"/>
</dbReference>
<feature type="transmembrane region" description="Helical" evidence="9">
    <location>
        <begin position="217"/>
        <end position="239"/>
    </location>
</feature>
<dbReference type="GO" id="GO:0009234">
    <property type="term" value="P:menaquinone biosynthetic process"/>
    <property type="evidence" value="ECO:0007669"/>
    <property type="project" value="UniProtKB-UniPathway"/>
</dbReference>
<organism evidence="10 11">
    <name type="scientific">Velamenicoccus archaeovorus</name>
    <dbReference type="NCBI Taxonomy" id="1930593"/>
    <lineage>
        <taxon>Bacteria</taxon>
        <taxon>Pseudomonadati</taxon>
        <taxon>Candidatus Omnitrophota</taxon>
        <taxon>Candidatus Velamenicoccus</taxon>
    </lineage>
</organism>
<keyword evidence="11" id="KW-1185">Reference proteome</keyword>
<comment type="pathway">
    <text evidence="2">Quinol/quinone metabolism; menaquinone biosynthesis.</text>
</comment>
<dbReference type="GO" id="GO:0042371">
    <property type="term" value="P:vitamin K biosynthetic process"/>
    <property type="evidence" value="ECO:0007669"/>
    <property type="project" value="TreeGrafter"/>
</dbReference>
<proteinExistence type="predicted"/>
<evidence type="ECO:0000256" key="2">
    <source>
        <dbReference type="ARBA" id="ARBA00004863"/>
    </source>
</evidence>
<keyword evidence="5 10" id="KW-0808">Transferase</keyword>
<dbReference type="GO" id="GO:0016020">
    <property type="term" value="C:membrane"/>
    <property type="evidence" value="ECO:0007669"/>
    <property type="project" value="UniProtKB-SubCell"/>
</dbReference>
<dbReference type="EMBL" id="CP019384">
    <property type="protein sequence ID" value="QAT16944.1"/>
    <property type="molecule type" value="Genomic_DNA"/>
</dbReference>
<dbReference type="Gene3D" id="1.10.357.140">
    <property type="entry name" value="UbiA prenyltransferase"/>
    <property type="match status" value="1"/>
</dbReference>
<dbReference type="Pfam" id="PF01040">
    <property type="entry name" value="UbiA"/>
    <property type="match status" value="1"/>
</dbReference>
<evidence type="ECO:0000256" key="9">
    <source>
        <dbReference type="SAM" id="Phobius"/>
    </source>
</evidence>
<evidence type="ECO:0000256" key="7">
    <source>
        <dbReference type="ARBA" id="ARBA00022989"/>
    </source>
</evidence>
<dbReference type="UniPathway" id="UPA00079"/>
<dbReference type="InterPro" id="IPR000537">
    <property type="entry name" value="UbiA_prenyltransferase"/>
</dbReference>
<feature type="transmembrane region" description="Helical" evidence="9">
    <location>
        <begin position="40"/>
        <end position="58"/>
    </location>
</feature>
<evidence type="ECO:0000256" key="6">
    <source>
        <dbReference type="ARBA" id="ARBA00022692"/>
    </source>
</evidence>
<dbReference type="RefSeq" id="WP_128699586.1">
    <property type="nucleotide sequence ID" value="NZ_CP019384.1"/>
</dbReference>
<evidence type="ECO:0000256" key="4">
    <source>
        <dbReference type="ARBA" id="ARBA00022475"/>
    </source>
</evidence>
<evidence type="ECO:0000313" key="10">
    <source>
        <dbReference type="EMBL" id="QAT16944.1"/>
    </source>
</evidence>
<dbReference type="AlphaFoldDB" id="A0A410P4N7"/>
<evidence type="ECO:0000256" key="1">
    <source>
        <dbReference type="ARBA" id="ARBA00004141"/>
    </source>
</evidence>
<dbReference type="InterPro" id="IPR044878">
    <property type="entry name" value="UbiA_sf"/>
</dbReference>
<feature type="transmembrane region" description="Helical" evidence="9">
    <location>
        <begin position="119"/>
        <end position="138"/>
    </location>
</feature>
<feature type="transmembrane region" description="Helical" evidence="9">
    <location>
        <begin position="92"/>
        <end position="113"/>
    </location>
</feature>
<keyword evidence="7 9" id="KW-1133">Transmembrane helix</keyword>
<reference evidence="10 11" key="1">
    <citation type="submission" date="2017-01" db="EMBL/GenBank/DDBJ databases">
        <title>First insights into the biology of 'candidatus Vampirococcus archaeovorus'.</title>
        <authorList>
            <person name="Kizina J."/>
            <person name="Jordan S."/>
            <person name="Stueber K."/>
            <person name="Reinhardt R."/>
            <person name="Harder J."/>
        </authorList>
    </citation>
    <scope>NUCLEOTIDE SEQUENCE [LARGE SCALE GENOMIC DNA]</scope>
    <source>
        <strain evidence="10 11">LiM</strain>
    </source>
</reference>
<keyword evidence="4" id="KW-1003">Cell membrane</keyword>
<keyword evidence="3" id="KW-0474">Menaquinone biosynthesis</keyword>
<keyword evidence="6 9" id="KW-0812">Transmembrane</keyword>
<dbReference type="GO" id="GO:0004659">
    <property type="term" value="F:prenyltransferase activity"/>
    <property type="evidence" value="ECO:0007669"/>
    <property type="project" value="InterPro"/>
</dbReference>